<name>A0ABX5PAG0_9PROT</name>
<dbReference type="EMBL" id="NIRT01000039">
    <property type="protein sequence ID" value="PYD65192.1"/>
    <property type="molecule type" value="Genomic_DNA"/>
</dbReference>
<evidence type="ECO:0008006" key="3">
    <source>
        <dbReference type="Google" id="ProtNLM"/>
    </source>
</evidence>
<dbReference type="Proteomes" id="UP000247512">
    <property type="component" value="Unassembled WGS sequence"/>
</dbReference>
<reference evidence="1 2" key="1">
    <citation type="submission" date="2017-06" db="EMBL/GenBank/DDBJ databases">
        <title>A draft genome sequence of Komagataeibacter nataicola LMG 1536.</title>
        <authorList>
            <person name="Skraban J."/>
            <person name="Cleenwerck I."/>
            <person name="Vandamme P."/>
            <person name="Trcek J."/>
        </authorList>
    </citation>
    <scope>NUCLEOTIDE SEQUENCE [LARGE SCALE GENOMIC DNA]</scope>
    <source>
        <strain evidence="1 2">LMG 1536</strain>
    </source>
</reference>
<comment type="caution">
    <text evidence="1">The sequence shown here is derived from an EMBL/GenBank/DDBJ whole genome shotgun (WGS) entry which is preliminary data.</text>
</comment>
<keyword evidence="2" id="KW-1185">Reference proteome</keyword>
<accession>A0ABX5PAG0</accession>
<evidence type="ECO:0000313" key="1">
    <source>
        <dbReference type="EMBL" id="PYD65192.1"/>
    </source>
</evidence>
<sequence>MKRSEARTRHWAWSVFLDSTTIRAHRKTAGTTKNGDIVNAAEIARCLAAHMEALAPGSA</sequence>
<proteinExistence type="predicted"/>
<organism evidence="1 2">
    <name type="scientific">Komagataeibacter nataicola</name>
    <dbReference type="NCBI Taxonomy" id="265960"/>
    <lineage>
        <taxon>Bacteria</taxon>
        <taxon>Pseudomonadati</taxon>
        <taxon>Pseudomonadota</taxon>
        <taxon>Alphaproteobacteria</taxon>
        <taxon>Acetobacterales</taxon>
        <taxon>Acetobacteraceae</taxon>
        <taxon>Komagataeibacter</taxon>
    </lineage>
</organism>
<gene>
    <name evidence="1" type="ORF">CDI09_14970</name>
</gene>
<evidence type="ECO:0000313" key="2">
    <source>
        <dbReference type="Proteomes" id="UP000247512"/>
    </source>
</evidence>
<protein>
    <recommendedName>
        <fullName evidence="3">Transposase</fullName>
    </recommendedName>
</protein>